<sequence>MSCCDRRGIHASFVIAVTCSFVSAICDVVAFVTPYWIVSMKEANKGFQRLGLWEVCFRDFIFPEDYVSKAYNGCWYVYYPEYKYIRHWLNPAWFYAVQMLAIVGLICDLAGLLVIILMLCEVCGTKERRPNILCIVMETVSLCCITIIVVTMGCMSKDREWLPRSDRNRVSWSFSLAVLAGFSTVICLFGIITHYMSVESRIMLEDPMVREKLLGSDSKYGYQKSVSGYDTGQGTDSRFGVPSLFTTPPSGMQVGAASTVMGPGTVSGFSRATIAPGAIGAATGTSAASVSAKLRESVDAQRAAILAAHTRAAQNESGQIPSLYPSSTSYQNASLLPGGGGSLSRSYAAIGRQGSHPALQPPVAMDSTV</sequence>
<accession>A0AAV2TB80</accession>
<name>A0AAV2TB80_CALDB</name>
<dbReference type="GO" id="GO:0016020">
    <property type="term" value="C:membrane"/>
    <property type="evidence" value="ECO:0007669"/>
    <property type="project" value="UniProtKB-SubCell"/>
</dbReference>
<evidence type="ECO:0000313" key="6">
    <source>
        <dbReference type="EMBL" id="CAL5134603.1"/>
    </source>
</evidence>
<feature type="transmembrane region" description="Helical" evidence="5">
    <location>
        <begin position="172"/>
        <end position="193"/>
    </location>
</feature>
<dbReference type="Proteomes" id="UP001497525">
    <property type="component" value="Unassembled WGS sequence"/>
</dbReference>
<organism evidence="6 7">
    <name type="scientific">Calicophoron daubneyi</name>
    <name type="common">Rumen fluke</name>
    <name type="synonym">Paramphistomum daubneyi</name>
    <dbReference type="NCBI Taxonomy" id="300641"/>
    <lineage>
        <taxon>Eukaryota</taxon>
        <taxon>Metazoa</taxon>
        <taxon>Spiralia</taxon>
        <taxon>Lophotrochozoa</taxon>
        <taxon>Platyhelminthes</taxon>
        <taxon>Trematoda</taxon>
        <taxon>Digenea</taxon>
        <taxon>Plagiorchiida</taxon>
        <taxon>Pronocephalata</taxon>
        <taxon>Paramphistomoidea</taxon>
        <taxon>Paramphistomidae</taxon>
        <taxon>Calicophoron</taxon>
    </lineage>
</organism>
<comment type="subcellular location">
    <subcellularLocation>
        <location evidence="1">Membrane</location>
        <topology evidence="1">Multi-pass membrane protein</topology>
    </subcellularLocation>
</comment>
<evidence type="ECO:0000256" key="3">
    <source>
        <dbReference type="ARBA" id="ARBA00022989"/>
    </source>
</evidence>
<keyword evidence="2 5" id="KW-0812">Transmembrane</keyword>
<dbReference type="InterPro" id="IPR004031">
    <property type="entry name" value="PMP22/EMP/MP20/Claudin"/>
</dbReference>
<feature type="transmembrane region" description="Helical" evidence="5">
    <location>
        <begin position="12"/>
        <end position="37"/>
    </location>
</feature>
<reference evidence="6" key="1">
    <citation type="submission" date="2024-06" db="EMBL/GenBank/DDBJ databases">
        <authorList>
            <person name="Liu X."/>
            <person name="Lenzi L."/>
            <person name="Haldenby T S."/>
            <person name="Uol C."/>
        </authorList>
    </citation>
    <scope>NUCLEOTIDE SEQUENCE</scope>
</reference>
<evidence type="ECO:0000256" key="5">
    <source>
        <dbReference type="SAM" id="Phobius"/>
    </source>
</evidence>
<gene>
    <name evidence="6" type="ORF">CDAUBV1_LOCUS8386</name>
</gene>
<keyword evidence="3 5" id="KW-1133">Transmembrane helix</keyword>
<evidence type="ECO:0000313" key="7">
    <source>
        <dbReference type="Proteomes" id="UP001497525"/>
    </source>
</evidence>
<dbReference type="EMBL" id="CAXLJL010000212">
    <property type="protein sequence ID" value="CAL5134603.1"/>
    <property type="molecule type" value="Genomic_DNA"/>
</dbReference>
<evidence type="ECO:0000256" key="4">
    <source>
        <dbReference type="ARBA" id="ARBA00023136"/>
    </source>
</evidence>
<protein>
    <submittedName>
        <fullName evidence="6">Uncharacterized protein</fullName>
    </submittedName>
</protein>
<feature type="transmembrane region" description="Helical" evidence="5">
    <location>
        <begin position="92"/>
        <end position="120"/>
    </location>
</feature>
<keyword evidence="4 5" id="KW-0472">Membrane</keyword>
<proteinExistence type="predicted"/>
<comment type="caution">
    <text evidence="6">The sequence shown here is derived from an EMBL/GenBank/DDBJ whole genome shotgun (WGS) entry which is preliminary data.</text>
</comment>
<evidence type="ECO:0000256" key="1">
    <source>
        <dbReference type="ARBA" id="ARBA00004141"/>
    </source>
</evidence>
<dbReference type="PANTHER" id="PTHR21284">
    <property type="entry name" value="EG:80H7.2 PROTEIN"/>
    <property type="match status" value="1"/>
</dbReference>
<evidence type="ECO:0000256" key="2">
    <source>
        <dbReference type="ARBA" id="ARBA00022692"/>
    </source>
</evidence>
<dbReference type="PANTHER" id="PTHR21284:SF12">
    <property type="entry name" value="EG:80H7.2 PROTEIN"/>
    <property type="match status" value="1"/>
</dbReference>
<dbReference type="Gene3D" id="1.20.140.150">
    <property type="match status" value="1"/>
</dbReference>
<dbReference type="AlphaFoldDB" id="A0AAV2TB80"/>
<dbReference type="Pfam" id="PF13903">
    <property type="entry name" value="Claudin_2"/>
    <property type="match status" value="1"/>
</dbReference>
<feature type="transmembrane region" description="Helical" evidence="5">
    <location>
        <begin position="132"/>
        <end position="152"/>
    </location>
</feature>